<dbReference type="SUPFAM" id="SSF52540">
    <property type="entry name" value="P-loop containing nucleoside triphosphate hydrolases"/>
    <property type="match status" value="1"/>
</dbReference>
<sequence length="59" mass="6437">MTLNLGQPGSGKSSLMKVLNGRFPKDKNVTVVGYNGEQLEDMCLTSSLDDYFDPVLTVI</sequence>
<accession>A0A2P4YPA0</accession>
<dbReference type="AlphaFoldDB" id="A0A2P4YPA0"/>
<evidence type="ECO:0000313" key="1">
    <source>
        <dbReference type="EMBL" id="POM79610.1"/>
    </source>
</evidence>
<reference evidence="1 2" key="1">
    <citation type="journal article" date="2017" name="Genome Biol. Evol.">
        <title>Phytophthora megakarya and P. palmivora, closely related causal agents of cacao black pod rot, underwent increases in genome sizes and gene numbers by different mechanisms.</title>
        <authorList>
            <person name="Ali S.S."/>
            <person name="Shao J."/>
            <person name="Lary D.J."/>
            <person name="Kronmiller B."/>
            <person name="Shen D."/>
            <person name="Strem M.D."/>
            <person name="Amoako-Attah I."/>
            <person name="Akrofi A.Y."/>
            <person name="Begoude B.A."/>
            <person name="Ten Hoopen G.M."/>
            <person name="Coulibaly K."/>
            <person name="Kebe B.I."/>
            <person name="Melnick R.L."/>
            <person name="Guiltinan M.J."/>
            <person name="Tyler B.M."/>
            <person name="Meinhardt L.W."/>
            <person name="Bailey B.A."/>
        </authorList>
    </citation>
    <scope>NUCLEOTIDE SEQUENCE [LARGE SCALE GENOMIC DNA]</scope>
    <source>
        <strain evidence="2">sbr112.9</strain>
    </source>
</reference>
<dbReference type="Proteomes" id="UP000237271">
    <property type="component" value="Unassembled WGS sequence"/>
</dbReference>
<proteinExistence type="predicted"/>
<dbReference type="EMBL" id="NCKW01001256">
    <property type="protein sequence ID" value="POM79610.1"/>
    <property type="molecule type" value="Genomic_DNA"/>
</dbReference>
<keyword evidence="1" id="KW-0547">Nucleotide-binding</keyword>
<dbReference type="InterPro" id="IPR027417">
    <property type="entry name" value="P-loop_NTPase"/>
</dbReference>
<name>A0A2P4YPA0_9STRA</name>
<keyword evidence="1" id="KW-0067">ATP-binding</keyword>
<keyword evidence="2" id="KW-1185">Reference proteome</keyword>
<dbReference type="GO" id="GO:0005524">
    <property type="term" value="F:ATP binding"/>
    <property type="evidence" value="ECO:0007669"/>
    <property type="project" value="UniProtKB-KW"/>
</dbReference>
<comment type="caution">
    <text evidence="1">The sequence shown here is derived from an EMBL/GenBank/DDBJ whole genome shotgun (WGS) entry which is preliminary data.</text>
</comment>
<protein>
    <submittedName>
        <fullName evidence="1">ATP-binding cassette (ABC) Superfamily</fullName>
    </submittedName>
</protein>
<gene>
    <name evidence="1" type="ORF">PHPALM_2673</name>
</gene>
<evidence type="ECO:0000313" key="2">
    <source>
        <dbReference type="Proteomes" id="UP000237271"/>
    </source>
</evidence>
<dbReference type="OrthoDB" id="66620at2759"/>
<organism evidence="1 2">
    <name type="scientific">Phytophthora palmivora</name>
    <dbReference type="NCBI Taxonomy" id="4796"/>
    <lineage>
        <taxon>Eukaryota</taxon>
        <taxon>Sar</taxon>
        <taxon>Stramenopiles</taxon>
        <taxon>Oomycota</taxon>
        <taxon>Peronosporomycetes</taxon>
        <taxon>Peronosporales</taxon>
        <taxon>Peronosporaceae</taxon>
        <taxon>Phytophthora</taxon>
    </lineage>
</organism>